<evidence type="ECO:0000313" key="3">
    <source>
        <dbReference type="Proteomes" id="UP000179258"/>
    </source>
</evidence>
<dbReference type="InterPro" id="IPR050508">
    <property type="entry name" value="Methyltransf_Superfamily"/>
</dbReference>
<dbReference type="Pfam" id="PF08241">
    <property type="entry name" value="Methyltransf_11"/>
    <property type="match status" value="1"/>
</dbReference>
<dbReference type="Proteomes" id="UP000179258">
    <property type="component" value="Unassembled WGS sequence"/>
</dbReference>
<dbReference type="InterPro" id="IPR029063">
    <property type="entry name" value="SAM-dependent_MTases_sf"/>
</dbReference>
<evidence type="ECO:0000259" key="1">
    <source>
        <dbReference type="Pfam" id="PF08241"/>
    </source>
</evidence>
<proteinExistence type="predicted"/>
<dbReference type="SUPFAM" id="SSF53335">
    <property type="entry name" value="S-adenosyl-L-methionine-dependent methyltransferases"/>
    <property type="match status" value="1"/>
</dbReference>
<dbReference type="PANTHER" id="PTHR42912">
    <property type="entry name" value="METHYLTRANSFERASE"/>
    <property type="match status" value="1"/>
</dbReference>
<gene>
    <name evidence="2" type="ORF">A3D59_01135</name>
</gene>
<reference evidence="2 3" key="1">
    <citation type="journal article" date="2016" name="Nat. Commun.">
        <title>Thousands of microbial genomes shed light on interconnected biogeochemical processes in an aquifer system.</title>
        <authorList>
            <person name="Anantharaman K."/>
            <person name="Brown C.T."/>
            <person name="Hug L.A."/>
            <person name="Sharon I."/>
            <person name="Castelle C.J."/>
            <person name="Probst A.J."/>
            <person name="Thomas B.C."/>
            <person name="Singh A."/>
            <person name="Wilkins M.J."/>
            <person name="Karaoz U."/>
            <person name="Brodie E.L."/>
            <person name="Williams K.H."/>
            <person name="Hubbard S.S."/>
            <person name="Banfield J.F."/>
        </authorList>
    </citation>
    <scope>NUCLEOTIDE SEQUENCE [LARGE SCALE GENOMIC DNA]</scope>
</reference>
<organism evidence="2 3">
    <name type="scientific">Candidatus Wildermuthbacteria bacterium RIFCSPHIGHO2_02_FULL_47_17</name>
    <dbReference type="NCBI Taxonomy" id="1802452"/>
    <lineage>
        <taxon>Bacteria</taxon>
        <taxon>Candidatus Wildermuthiibacteriota</taxon>
    </lineage>
</organism>
<accession>A0A1G2R882</accession>
<evidence type="ECO:0000313" key="2">
    <source>
        <dbReference type="EMBL" id="OHA68768.1"/>
    </source>
</evidence>
<dbReference type="InterPro" id="IPR013216">
    <property type="entry name" value="Methyltransf_11"/>
</dbReference>
<protein>
    <recommendedName>
        <fullName evidence="1">Methyltransferase type 11 domain-containing protein</fullName>
    </recommendedName>
</protein>
<comment type="caution">
    <text evidence="2">The sequence shown here is derived from an EMBL/GenBank/DDBJ whole genome shotgun (WGS) entry which is preliminary data.</text>
</comment>
<dbReference type="GO" id="GO:0008757">
    <property type="term" value="F:S-adenosylmethionine-dependent methyltransferase activity"/>
    <property type="evidence" value="ECO:0007669"/>
    <property type="project" value="InterPro"/>
</dbReference>
<dbReference type="Gene3D" id="3.40.50.150">
    <property type="entry name" value="Vaccinia Virus protein VP39"/>
    <property type="match status" value="1"/>
</dbReference>
<dbReference type="AlphaFoldDB" id="A0A1G2R882"/>
<dbReference type="EMBL" id="MHTX01000008">
    <property type="protein sequence ID" value="OHA68768.1"/>
    <property type="molecule type" value="Genomic_DNA"/>
</dbReference>
<feature type="domain" description="Methyltransferase type 11" evidence="1">
    <location>
        <begin position="92"/>
        <end position="177"/>
    </location>
</feature>
<dbReference type="PANTHER" id="PTHR42912:SF93">
    <property type="entry name" value="N6-ADENOSINE-METHYLTRANSFERASE TMT1A"/>
    <property type="match status" value="1"/>
</dbReference>
<sequence>MEKIKLNFLDYIRCPQCNSVNMKDGVKFYSCLDCKSRYPVVDKILILVRPKGQQAIKDLWNKKEKFSEFEFFTTKRVEKLVHQYTNSNSVTLDVGCGVGAYQKDFRGSTVSFDYVPYFLKKAAKKFGSSNRLFVIADATEFPFQSNKFDLVFCSQVIEHFTPKDSEIVLKNMVRATRNHIVLDTPNDGNPFIRTLRAIFYPGVADSDPSNKNRDTRMMHHKLMGRDDLEKYGFEAHSCIGYVSRHKFQIGSLWSIYDFIAWIFPDFGGNLIGVYAKK</sequence>
<name>A0A1G2R882_9BACT</name>
<dbReference type="CDD" id="cd02440">
    <property type="entry name" value="AdoMet_MTases"/>
    <property type="match status" value="1"/>
</dbReference>